<dbReference type="PROSITE" id="PS50109">
    <property type="entry name" value="HIS_KIN"/>
    <property type="match status" value="1"/>
</dbReference>
<accession>A0A220MG93</accession>
<dbReference type="PANTHER" id="PTHR45453">
    <property type="entry name" value="PHOSPHATE REGULON SENSOR PROTEIN PHOR"/>
    <property type="match status" value="1"/>
</dbReference>
<dbReference type="SMART" id="SM00388">
    <property type="entry name" value="HisKA"/>
    <property type="match status" value="1"/>
</dbReference>
<dbReference type="AlphaFoldDB" id="A0A220MG93"/>
<dbReference type="SUPFAM" id="SSF55874">
    <property type="entry name" value="ATPase domain of HSP90 chaperone/DNA topoisomerase II/histidine kinase"/>
    <property type="match status" value="1"/>
</dbReference>
<dbReference type="KEGG" id="bfm:BP422_11020"/>
<dbReference type="CDD" id="cd00075">
    <property type="entry name" value="HATPase"/>
    <property type="match status" value="1"/>
</dbReference>
<feature type="domain" description="Histidine kinase" evidence="11">
    <location>
        <begin position="119"/>
        <end position="332"/>
    </location>
</feature>
<dbReference type="Gene3D" id="1.10.287.130">
    <property type="match status" value="1"/>
</dbReference>
<keyword evidence="10" id="KW-0812">Transmembrane</keyword>
<dbReference type="InterPro" id="IPR003594">
    <property type="entry name" value="HATPase_dom"/>
</dbReference>
<keyword evidence="9" id="KW-0902">Two-component regulatory system</keyword>
<dbReference type="Proteomes" id="UP000197781">
    <property type="component" value="Chromosome"/>
</dbReference>
<evidence type="ECO:0000256" key="3">
    <source>
        <dbReference type="ARBA" id="ARBA00012438"/>
    </source>
</evidence>
<keyword evidence="10" id="KW-1133">Transmembrane helix</keyword>
<evidence type="ECO:0000256" key="1">
    <source>
        <dbReference type="ARBA" id="ARBA00000085"/>
    </source>
</evidence>
<dbReference type="Pfam" id="PF00512">
    <property type="entry name" value="HisKA"/>
    <property type="match status" value="1"/>
</dbReference>
<protein>
    <recommendedName>
        <fullName evidence="3">histidine kinase</fullName>
        <ecNumber evidence="3">2.7.13.3</ecNumber>
    </recommendedName>
</protein>
<evidence type="ECO:0000256" key="6">
    <source>
        <dbReference type="ARBA" id="ARBA00022741"/>
    </source>
</evidence>
<dbReference type="Pfam" id="PF02518">
    <property type="entry name" value="HATPase_c"/>
    <property type="match status" value="1"/>
</dbReference>
<dbReference type="PANTHER" id="PTHR45453:SF1">
    <property type="entry name" value="PHOSPHATE REGULON SENSOR PROTEIN PHOR"/>
    <property type="match status" value="1"/>
</dbReference>
<keyword evidence="10" id="KW-0472">Membrane</keyword>
<dbReference type="InterPro" id="IPR036097">
    <property type="entry name" value="HisK_dim/P_sf"/>
</dbReference>
<keyword evidence="7 12" id="KW-0418">Kinase</keyword>
<dbReference type="CDD" id="cd00082">
    <property type="entry name" value="HisKA"/>
    <property type="match status" value="1"/>
</dbReference>
<sequence length="333" mass="37721">MLKNKEIRKLCMYSVVISIIGITILWIIDWKAGIVAIAMVFLLLSCFFLFTRKRYQDISKLAYYLASVYSGQPTMDIRDNVEGELSILKNDIYKVTLTLSEQSTLLKKDKQYLAETLSNISHQLKTPLASMFVMADLLNNPSLPKEKREEFLGKIINQLKRIEWLVTSLLKLSKIDVQSVIFKKELVSVKKMINKALEPLLVPMELKNQELSFSCKEDLFVYGDANWTVEAILNVIKNGIEHTPVGGRIAISCEETPLYTQIVIADSGEGISPEDAPRIFERFYKGKNAGVDSIGIGLAMSKTILQSQNADVFMESQFGVGTTFKIKFYKQMM</sequence>
<evidence type="ECO:0000256" key="5">
    <source>
        <dbReference type="ARBA" id="ARBA00022679"/>
    </source>
</evidence>
<evidence type="ECO:0000256" key="9">
    <source>
        <dbReference type="ARBA" id="ARBA00023012"/>
    </source>
</evidence>
<dbReference type="RefSeq" id="WP_088907817.1">
    <property type="nucleotide sequence ID" value="NZ_CP018145.1"/>
</dbReference>
<evidence type="ECO:0000256" key="4">
    <source>
        <dbReference type="ARBA" id="ARBA00022553"/>
    </source>
</evidence>
<keyword evidence="4" id="KW-0597">Phosphoprotein</keyword>
<dbReference type="EC" id="2.7.13.3" evidence="3"/>
<dbReference type="GO" id="GO:0016036">
    <property type="term" value="P:cellular response to phosphate starvation"/>
    <property type="evidence" value="ECO:0007669"/>
    <property type="project" value="TreeGrafter"/>
</dbReference>
<dbReference type="GO" id="GO:0004721">
    <property type="term" value="F:phosphoprotein phosphatase activity"/>
    <property type="evidence" value="ECO:0007669"/>
    <property type="project" value="TreeGrafter"/>
</dbReference>
<dbReference type="InterPro" id="IPR005467">
    <property type="entry name" value="His_kinase_dom"/>
</dbReference>
<dbReference type="GO" id="GO:0000155">
    <property type="term" value="F:phosphorelay sensor kinase activity"/>
    <property type="evidence" value="ECO:0007669"/>
    <property type="project" value="InterPro"/>
</dbReference>
<evidence type="ECO:0000313" key="13">
    <source>
        <dbReference type="Proteomes" id="UP000197781"/>
    </source>
</evidence>
<name>A0A220MG93_9BACL</name>
<dbReference type="SUPFAM" id="SSF47384">
    <property type="entry name" value="Homodimeric domain of signal transducing histidine kinase"/>
    <property type="match status" value="1"/>
</dbReference>
<dbReference type="InterPro" id="IPR050351">
    <property type="entry name" value="BphY/WalK/GraS-like"/>
</dbReference>
<feature type="transmembrane region" description="Helical" evidence="10">
    <location>
        <begin position="34"/>
        <end position="51"/>
    </location>
</feature>
<keyword evidence="5" id="KW-0808">Transferase</keyword>
<evidence type="ECO:0000256" key="8">
    <source>
        <dbReference type="ARBA" id="ARBA00022840"/>
    </source>
</evidence>
<evidence type="ECO:0000256" key="10">
    <source>
        <dbReference type="SAM" id="Phobius"/>
    </source>
</evidence>
<evidence type="ECO:0000256" key="7">
    <source>
        <dbReference type="ARBA" id="ARBA00022777"/>
    </source>
</evidence>
<proteinExistence type="predicted"/>
<keyword evidence="8" id="KW-0067">ATP-binding</keyword>
<dbReference type="InterPro" id="IPR036890">
    <property type="entry name" value="HATPase_C_sf"/>
</dbReference>
<dbReference type="EMBL" id="CP018145">
    <property type="protein sequence ID" value="ASJ54027.1"/>
    <property type="molecule type" value="Genomic_DNA"/>
</dbReference>
<dbReference type="Gene3D" id="3.30.565.10">
    <property type="entry name" value="Histidine kinase-like ATPase, C-terminal domain"/>
    <property type="match status" value="1"/>
</dbReference>
<dbReference type="InterPro" id="IPR004358">
    <property type="entry name" value="Sig_transdc_His_kin-like_C"/>
</dbReference>
<dbReference type="GO" id="GO:0005524">
    <property type="term" value="F:ATP binding"/>
    <property type="evidence" value="ECO:0007669"/>
    <property type="project" value="UniProtKB-KW"/>
</dbReference>
<gene>
    <name evidence="12" type="ORF">BP422_11020</name>
</gene>
<dbReference type="InterPro" id="IPR003661">
    <property type="entry name" value="HisK_dim/P_dom"/>
</dbReference>
<organism evidence="12 13">
    <name type="scientific">Brevibacillus formosus</name>
    <dbReference type="NCBI Taxonomy" id="54913"/>
    <lineage>
        <taxon>Bacteria</taxon>
        <taxon>Bacillati</taxon>
        <taxon>Bacillota</taxon>
        <taxon>Bacilli</taxon>
        <taxon>Bacillales</taxon>
        <taxon>Paenibacillaceae</taxon>
        <taxon>Brevibacillus</taxon>
    </lineage>
</organism>
<dbReference type="SMART" id="SM00387">
    <property type="entry name" value="HATPase_c"/>
    <property type="match status" value="1"/>
</dbReference>
<evidence type="ECO:0000259" key="11">
    <source>
        <dbReference type="PROSITE" id="PS50109"/>
    </source>
</evidence>
<evidence type="ECO:0000256" key="2">
    <source>
        <dbReference type="ARBA" id="ARBA00004370"/>
    </source>
</evidence>
<keyword evidence="6" id="KW-0547">Nucleotide-binding</keyword>
<feature type="transmembrane region" description="Helical" evidence="10">
    <location>
        <begin position="10"/>
        <end position="28"/>
    </location>
</feature>
<dbReference type="GO" id="GO:0005886">
    <property type="term" value="C:plasma membrane"/>
    <property type="evidence" value="ECO:0007669"/>
    <property type="project" value="TreeGrafter"/>
</dbReference>
<evidence type="ECO:0000313" key="12">
    <source>
        <dbReference type="EMBL" id="ASJ54027.1"/>
    </source>
</evidence>
<comment type="subcellular location">
    <subcellularLocation>
        <location evidence="2">Membrane</location>
    </subcellularLocation>
</comment>
<reference evidence="12 13" key="1">
    <citation type="submission" date="2016-11" db="EMBL/GenBank/DDBJ databases">
        <authorList>
            <person name="Jaros S."/>
            <person name="Januszkiewicz K."/>
            <person name="Wedrychowicz H."/>
        </authorList>
    </citation>
    <scope>NUCLEOTIDE SEQUENCE [LARGE SCALE GENOMIC DNA]</scope>
    <source>
        <strain evidence="12 13">NF2</strain>
    </source>
</reference>
<dbReference type="PRINTS" id="PR00344">
    <property type="entry name" value="BCTRLSENSOR"/>
</dbReference>
<comment type="catalytic activity">
    <reaction evidence="1">
        <text>ATP + protein L-histidine = ADP + protein N-phospho-L-histidine.</text>
        <dbReference type="EC" id="2.7.13.3"/>
    </reaction>
</comment>